<evidence type="ECO:0000256" key="1">
    <source>
        <dbReference type="ARBA" id="ARBA00022500"/>
    </source>
</evidence>
<comment type="caution">
    <text evidence="6">The sequence shown here is derived from an EMBL/GenBank/DDBJ whole genome shotgun (WGS) entry which is preliminary data.</text>
</comment>
<evidence type="ECO:0000313" key="6">
    <source>
        <dbReference type="EMBL" id="MBY3592224.1"/>
    </source>
</evidence>
<evidence type="ECO:0000256" key="2">
    <source>
        <dbReference type="ARBA" id="ARBA00029447"/>
    </source>
</evidence>
<feature type="domain" description="Methyl-accepting transducer" evidence="5">
    <location>
        <begin position="1"/>
        <end position="54"/>
    </location>
</feature>
<dbReference type="EMBL" id="JABTXI010000008">
    <property type="protein sequence ID" value="MBY3592224.1"/>
    <property type="molecule type" value="Genomic_DNA"/>
</dbReference>
<dbReference type="PANTHER" id="PTHR43531">
    <property type="entry name" value="PROTEIN ICFG"/>
    <property type="match status" value="1"/>
</dbReference>
<organism evidence="6 7">
    <name type="scientific">Rhizobium bangladeshense</name>
    <dbReference type="NCBI Taxonomy" id="1138189"/>
    <lineage>
        <taxon>Bacteria</taxon>
        <taxon>Pseudomonadati</taxon>
        <taxon>Pseudomonadota</taxon>
        <taxon>Alphaproteobacteria</taxon>
        <taxon>Hyphomicrobiales</taxon>
        <taxon>Rhizobiaceae</taxon>
        <taxon>Rhizobium/Agrobacterium group</taxon>
        <taxon>Rhizobium</taxon>
    </lineage>
</organism>
<gene>
    <name evidence="6" type="ORF">HJA87_20435</name>
</gene>
<name>A0ABS7LM21_9HYPH</name>
<dbReference type="PANTHER" id="PTHR43531:SF11">
    <property type="entry name" value="METHYL-ACCEPTING CHEMOTAXIS PROTEIN 3"/>
    <property type="match status" value="1"/>
</dbReference>
<keyword evidence="3" id="KW-0807">Transducer</keyword>
<evidence type="ECO:0000259" key="5">
    <source>
        <dbReference type="PROSITE" id="PS50111"/>
    </source>
</evidence>
<keyword evidence="7" id="KW-1185">Reference proteome</keyword>
<reference evidence="6 7" key="1">
    <citation type="submission" date="2020-06" db="EMBL/GenBank/DDBJ databases">
        <title>Global-level population genomics: horizontal gene transfer, symbiosis and evolution in Rhizobia.</title>
        <authorList>
            <person name="Gai Y."/>
        </authorList>
    </citation>
    <scope>NUCLEOTIDE SEQUENCE [LARGE SCALE GENOMIC DNA]</scope>
    <source>
        <strain evidence="6 7">PLR6_1b</strain>
    </source>
</reference>
<feature type="compositionally biased region" description="Basic residues" evidence="4">
    <location>
        <begin position="108"/>
        <end position="117"/>
    </location>
</feature>
<accession>A0ABS7LM21</accession>
<comment type="similarity">
    <text evidence="2">Belongs to the methyl-accepting chemotaxis (MCP) protein family.</text>
</comment>
<evidence type="ECO:0000256" key="3">
    <source>
        <dbReference type="PROSITE-ProRule" id="PRU00284"/>
    </source>
</evidence>
<protein>
    <recommendedName>
        <fullName evidence="5">Methyl-accepting transducer domain-containing protein</fullName>
    </recommendedName>
</protein>
<dbReference type="Gene3D" id="1.10.287.950">
    <property type="entry name" value="Methyl-accepting chemotaxis protein"/>
    <property type="match status" value="1"/>
</dbReference>
<proteinExistence type="inferred from homology"/>
<feature type="region of interest" description="Disordered" evidence="4">
    <location>
        <begin position="79"/>
        <end position="125"/>
    </location>
</feature>
<evidence type="ECO:0000256" key="4">
    <source>
        <dbReference type="SAM" id="MobiDB-lite"/>
    </source>
</evidence>
<dbReference type="RefSeq" id="WP_207609108.1">
    <property type="nucleotide sequence ID" value="NZ_CP071619.1"/>
</dbReference>
<dbReference type="InterPro" id="IPR051310">
    <property type="entry name" value="MCP_chemotaxis"/>
</dbReference>
<evidence type="ECO:0000313" key="7">
    <source>
        <dbReference type="Proteomes" id="UP000720124"/>
    </source>
</evidence>
<dbReference type="PROSITE" id="PS50111">
    <property type="entry name" value="CHEMOTAXIS_TRANSDUC_2"/>
    <property type="match status" value="1"/>
</dbReference>
<keyword evidence="1" id="KW-0145">Chemotaxis</keyword>
<dbReference type="Proteomes" id="UP000720124">
    <property type="component" value="Unassembled WGS sequence"/>
</dbReference>
<dbReference type="InterPro" id="IPR004089">
    <property type="entry name" value="MCPsignal_dom"/>
</dbReference>
<dbReference type="SUPFAM" id="SSF58104">
    <property type="entry name" value="Methyl-accepting chemotaxis protein (MCP) signaling domain"/>
    <property type="match status" value="1"/>
</dbReference>
<sequence>MEQARAGEAGKGFAVVAQEVRDLARLSAEAGQRIKQLSGHSRGEITNGAGVVRKRARSWKAFLQKCHRIRAAGYHRALEPGADALHEVNSSDNRIDQMTSRMPPWSRKSGRRPKKLPTRRERSCN</sequence>
<feature type="compositionally biased region" description="Polar residues" evidence="4">
    <location>
        <begin position="88"/>
        <end position="100"/>
    </location>
</feature>
<dbReference type="Pfam" id="PF00015">
    <property type="entry name" value="MCPsignal"/>
    <property type="match status" value="1"/>
</dbReference>